<evidence type="ECO:0000313" key="1">
    <source>
        <dbReference type="EMBL" id="OEV02482.1"/>
    </source>
</evidence>
<dbReference type="RefSeq" id="WP_070020765.1">
    <property type="nucleotide sequence ID" value="NZ_LJGW01000724.1"/>
</dbReference>
<sequence length="128" mass="13331">MDPVSASAITAAVGAAASSAGTEAGRHAWESLVALCRRIGGGRSNGGDEIALPDDPDDEQQVRDLTARVIEESGRDETFAADLESWAGRHGFTLRAEQDTVHNTVSGDARISGNVIQGRDFSGPINLG</sequence>
<organism evidence="1 2">
    <name type="scientific">Streptomyces nanshensis</name>
    <dbReference type="NCBI Taxonomy" id="518642"/>
    <lineage>
        <taxon>Bacteria</taxon>
        <taxon>Bacillati</taxon>
        <taxon>Actinomycetota</taxon>
        <taxon>Actinomycetes</taxon>
        <taxon>Kitasatosporales</taxon>
        <taxon>Streptomycetaceae</taxon>
        <taxon>Streptomyces</taxon>
    </lineage>
</organism>
<keyword evidence="2" id="KW-1185">Reference proteome</keyword>
<comment type="caution">
    <text evidence="1">The sequence shown here is derived from an EMBL/GenBank/DDBJ whole genome shotgun (WGS) entry which is preliminary data.</text>
</comment>
<accession>A0A1E7KEY0</accession>
<dbReference type="EMBL" id="LJGW01000724">
    <property type="protein sequence ID" value="OEV02482.1"/>
    <property type="molecule type" value="Genomic_DNA"/>
</dbReference>
<evidence type="ECO:0000313" key="2">
    <source>
        <dbReference type="Proteomes" id="UP000176005"/>
    </source>
</evidence>
<protein>
    <submittedName>
        <fullName evidence="1">Uncharacterized protein</fullName>
    </submittedName>
</protein>
<dbReference type="AlphaFoldDB" id="A0A1E7KEY0"/>
<gene>
    <name evidence="1" type="ORF">AN218_33320</name>
</gene>
<proteinExistence type="predicted"/>
<reference evidence="1 2" key="1">
    <citation type="journal article" date="2016" name="Front. Microbiol.">
        <title>Comparative Genomics Analysis of Streptomyces Species Reveals Their Adaptation to the Marine Environment and Their Diversity at the Genomic Level.</title>
        <authorList>
            <person name="Tian X."/>
            <person name="Zhang Z."/>
            <person name="Yang T."/>
            <person name="Chen M."/>
            <person name="Li J."/>
            <person name="Chen F."/>
            <person name="Yang J."/>
            <person name="Li W."/>
            <person name="Zhang B."/>
            <person name="Zhang Z."/>
            <person name="Wu J."/>
            <person name="Zhang C."/>
            <person name="Long L."/>
            <person name="Xiao J."/>
        </authorList>
    </citation>
    <scope>NUCLEOTIDE SEQUENCE [LARGE SCALE GENOMIC DNA]</scope>
    <source>
        <strain evidence="1 2">SCSIO 10429</strain>
    </source>
</reference>
<name>A0A1E7KEY0_9ACTN</name>
<dbReference type="Proteomes" id="UP000176005">
    <property type="component" value="Unassembled WGS sequence"/>
</dbReference>